<evidence type="ECO:0000313" key="1">
    <source>
        <dbReference type="EMBL" id="TFK50137.1"/>
    </source>
</evidence>
<organism evidence="1 2">
    <name type="scientific">Heliocybe sulcata</name>
    <dbReference type="NCBI Taxonomy" id="5364"/>
    <lineage>
        <taxon>Eukaryota</taxon>
        <taxon>Fungi</taxon>
        <taxon>Dikarya</taxon>
        <taxon>Basidiomycota</taxon>
        <taxon>Agaricomycotina</taxon>
        <taxon>Agaricomycetes</taxon>
        <taxon>Gloeophyllales</taxon>
        <taxon>Gloeophyllaceae</taxon>
        <taxon>Heliocybe</taxon>
    </lineage>
</organism>
<proteinExistence type="predicted"/>
<evidence type="ECO:0000313" key="2">
    <source>
        <dbReference type="Proteomes" id="UP000305948"/>
    </source>
</evidence>
<gene>
    <name evidence="1" type="ORF">OE88DRAFT_1661713</name>
</gene>
<sequence>MLQGITFLPLPTASCTGECANATFAVDPPVWLLRTVRQVMVRRSNSVRIARQRRQTAFFTNADEVSPSSYTCTSYPCPWIKTYGYS</sequence>
<dbReference type="AlphaFoldDB" id="A0A5C3MYN1"/>
<dbReference type="EMBL" id="ML213514">
    <property type="protein sequence ID" value="TFK50137.1"/>
    <property type="molecule type" value="Genomic_DNA"/>
</dbReference>
<protein>
    <submittedName>
        <fullName evidence="1">Uncharacterized protein</fullName>
    </submittedName>
</protein>
<dbReference type="Proteomes" id="UP000305948">
    <property type="component" value="Unassembled WGS sequence"/>
</dbReference>
<keyword evidence="2" id="KW-1185">Reference proteome</keyword>
<name>A0A5C3MYN1_9AGAM</name>
<accession>A0A5C3MYN1</accession>
<reference evidence="1 2" key="1">
    <citation type="journal article" date="2019" name="Nat. Ecol. Evol.">
        <title>Megaphylogeny resolves global patterns of mushroom evolution.</title>
        <authorList>
            <person name="Varga T."/>
            <person name="Krizsan K."/>
            <person name="Foldi C."/>
            <person name="Dima B."/>
            <person name="Sanchez-Garcia M."/>
            <person name="Sanchez-Ramirez S."/>
            <person name="Szollosi G.J."/>
            <person name="Szarkandi J.G."/>
            <person name="Papp V."/>
            <person name="Albert L."/>
            <person name="Andreopoulos W."/>
            <person name="Angelini C."/>
            <person name="Antonin V."/>
            <person name="Barry K.W."/>
            <person name="Bougher N.L."/>
            <person name="Buchanan P."/>
            <person name="Buyck B."/>
            <person name="Bense V."/>
            <person name="Catcheside P."/>
            <person name="Chovatia M."/>
            <person name="Cooper J."/>
            <person name="Damon W."/>
            <person name="Desjardin D."/>
            <person name="Finy P."/>
            <person name="Geml J."/>
            <person name="Haridas S."/>
            <person name="Hughes K."/>
            <person name="Justo A."/>
            <person name="Karasinski D."/>
            <person name="Kautmanova I."/>
            <person name="Kiss B."/>
            <person name="Kocsube S."/>
            <person name="Kotiranta H."/>
            <person name="LaButti K.M."/>
            <person name="Lechner B.E."/>
            <person name="Liimatainen K."/>
            <person name="Lipzen A."/>
            <person name="Lukacs Z."/>
            <person name="Mihaltcheva S."/>
            <person name="Morgado L.N."/>
            <person name="Niskanen T."/>
            <person name="Noordeloos M.E."/>
            <person name="Ohm R.A."/>
            <person name="Ortiz-Santana B."/>
            <person name="Ovrebo C."/>
            <person name="Racz N."/>
            <person name="Riley R."/>
            <person name="Savchenko A."/>
            <person name="Shiryaev A."/>
            <person name="Soop K."/>
            <person name="Spirin V."/>
            <person name="Szebenyi C."/>
            <person name="Tomsovsky M."/>
            <person name="Tulloss R.E."/>
            <person name="Uehling J."/>
            <person name="Grigoriev I.V."/>
            <person name="Vagvolgyi C."/>
            <person name="Papp T."/>
            <person name="Martin F.M."/>
            <person name="Miettinen O."/>
            <person name="Hibbett D.S."/>
            <person name="Nagy L.G."/>
        </authorList>
    </citation>
    <scope>NUCLEOTIDE SEQUENCE [LARGE SCALE GENOMIC DNA]</scope>
    <source>
        <strain evidence="1 2">OMC1185</strain>
    </source>
</reference>